<dbReference type="InterPro" id="IPR026870">
    <property type="entry name" value="Zinc_ribbon_dom"/>
</dbReference>
<feature type="domain" description="Zinc-ribbon" evidence="2">
    <location>
        <begin position="26"/>
        <end position="48"/>
    </location>
</feature>
<name>A0A075ICZ2_9ARCH</name>
<reference evidence="3" key="1">
    <citation type="journal article" date="2014" name="Genome Biol. Evol.">
        <title>Pangenome evidence for extensive interdomain horizontal transfer affecting lineage core and shell genes in uncultured planktonic thaumarchaeota and euryarchaeota.</title>
        <authorList>
            <person name="Deschamps P."/>
            <person name="Zivanovic Y."/>
            <person name="Moreira D."/>
            <person name="Rodriguez-Valera F."/>
            <person name="Lopez-Garcia P."/>
        </authorList>
    </citation>
    <scope>NUCLEOTIDE SEQUENCE</scope>
</reference>
<dbReference type="AlphaFoldDB" id="A0A075ICZ2"/>
<proteinExistence type="predicted"/>
<feature type="region of interest" description="Disordered" evidence="1">
    <location>
        <begin position="1"/>
        <end position="23"/>
    </location>
</feature>
<organism evidence="3">
    <name type="scientific">uncultured marine thaumarchaeote SAT1000_53_A12</name>
    <dbReference type="NCBI Taxonomy" id="1456422"/>
    <lineage>
        <taxon>Archaea</taxon>
        <taxon>Nitrososphaerota</taxon>
        <taxon>environmental samples</taxon>
    </lineage>
</organism>
<evidence type="ECO:0000313" key="3">
    <source>
        <dbReference type="EMBL" id="AIF25655.1"/>
    </source>
</evidence>
<evidence type="ECO:0000259" key="2">
    <source>
        <dbReference type="Pfam" id="PF13240"/>
    </source>
</evidence>
<protein>
    <recommendedName>
        <fullName evidence="2">Zinc-ribbon domain-containing protein</fullName>
    </recommendedName>
</protein>
<sequence length="49" mass="5256">MKTTTSKPKPKPVKQKPAKKKETSEFCENCGNTLNPKAKFCGGCGTPVS</sequence>
<dbReference type="EMBL" id="KF901296">
    <property type="protein sequence ID" value="AIF25655.1"/>
    <property type="molecule type" value="Genomic_DNA"/>
</dbReference>
<dbReference type="Pfam" id="PF13240">
    <property type="entry name" value="Zn_Ribbon_1"/>
    <property type="match status" value="1"/>
</dbReference>
<accession>A0A075ICZ2</accession>
<feature type="compositionally biased region" description="Basic residues" evidence="1">
    <location>
        <begin position="8"/>
        <end position="19"/>
    </location>
</feature>
<evidence type="ECO:0000256" key="1">
    <source>
        <dbReference type="SAM" id="MobiDB-lite"/>
    </source>
</evidence>